<dbReference type="Proteomes" id="UP000230935">
    <property type="component" value="Unassembled WGS sequence"/>
</dbReference>
<proteinExistence type="predicted"/>
<dbReference type="InterPro" id="IPR050678">
    <property type="entry name" value="DNA_Partitioning_ATPase"/>
</dbReference>
<protein>
    <recommendedName>
        <fullName evidence="1">AAA domain-containing protein</fullName>
    </recommendedName>
</protein>
<dbReference type="InterPro" id="IPR025669">
    <property type="entry name" value="AAA_dom"/>
</dbReference>
<dbReference type="SUPFAM" id="SSF52540">
    <property type="entry name" value="P-loop containing nucleoside triphosphate hydrolases"/>
    <property type="match status" value="1"/>
</dbReference>
<evidence type="ECO:0000313" key="3">
    <source>
        <dbReference type="Proteomes" id="UP000230935"/>
    </source>
</evidence>
<organism evidence="2 3">
    <name type="scientific">Candidatus Buchananbacteria bacterium CG10_big_fil_rev_8_21_14_0_10_42_9</name>
    <dbReference type="NCBI Taxonomy" id="1974526"/>
    <lineage>
        <taxon>Bacteria</taxon>
        <taxon>Candidatus Buchananiibacteriota</taxon>
    </lineage>
</organism>
<dbReference type="InterPro" id="IPR027417">
    <property type="entry name" value="P-loop_NTPase"/>
</dbReference>
<dbReference type="AlphaFoldDB" id="A0A2H0W175"/>
<accession>A0A2H0W175</accession>
<feature type="domain" description="AAA" evidence="1">
    <location>
        <begin position="3"/>
        <end position="178"/>
    </location>
</feature>
<evidence type="ECO:0000313" key="2">
    <source>
        <dbReference type="EMBL" id="PIS05125.1"/>
    </source>
</evidence>
<comment type="caution">
    <text evidence="2">The sequence shown here is derived from an EMBL/GenBank/DDBJ whole genome shotgun (WGS) entry which is preliminary data.</text>
</comment>
<reference evidence="3" key="1">
    <citation type="submission" date="2017-09" db="EMBL/GenBank/DDBJ databases">
        <title>Depth-based differentiation of microbial function through sediment-hosted aquifers and enrichment of novel symbionts in the deep terrestrial subsurface.</title>
        <authorList>
            <person name="Probst A.J."/>
            <person name="Ladd B."/>
            <person name="Jarett J.K."/>
            <person name="Geller-Mcgrath D.E."/>
            <person name="Sieber C.M.K."/>
            <person name="Emerson J.B."/>
            <person name="Anantharaman K."/>
            <person name="Thomas B.C."/>
            <person name="Malmstrom R."/>
            <person name="Stieglmeier M."/>
            <person name="Klingl A."/>
            <person name="Woyke T."/>
            <person name="Ryan C.M."/>
            <person name="Banfield J.F."/>
        </authorList>
    </citation>
    <scope>NUCLEOTIDE SEQUENCE [LARGE SCALE GENOMIC DNA]</scope>
</reference>
<dbReference type="PANTHER" id="PTHR13696">
    <property type="entry name" value="P-LOOP CONTAINING NUCLEOSIDE TRIPHOSPHATE HYDROLASE"/>
    <property type="match status" value="1"/>
</dbReference>
<name>A0A2H0W175_9BACT</name>
<dbReference type="EMBL" id="PEZZ01000020">
    <property type="protein sequence ID" value="PIS05125.1"/>
    <property type="molecule type" value="Genomic_DNA"/>
</dbReference>
<sequence length="256" mass="28058">MSRIIAITNQKGGVGKTTTAINLSANLAESGKFVLLVDMDPQGNATSGLGVDHNEIEKGIYDVLARNVPLRDVVVNTNHEGLRLAPATNLLAAAAVELVNEEGREYKLTQALDEVKGMYDYIIIDCPPSLGLLTVNALTAAEEILIPIQSEYYALEGLGQLLNTLHLVKDNLRHDLKILGAVITMFDKRNKLSGQVQAEVQQHFPYRVFQTVIPRNVRLTEAPSYGQSIVHYDKSSSGATAYRSLAEEILNLEDNF</sequence>
<dbReference type="PIRSF" id="PIRSF009320">
    <property type="entry name" value="Nuc_binding_HP_1000"/>
    <property type="match status" value="1"/>
</dbReference>
<dbReference type="CDD" id="cd02042">
    <property type="entry name" value="ParAB_family"/>
    <property type="match status" value="1"/>
</dbReference>
<dbReference type="Gene3D" id="3.40.50.300">
    <property type="entry name" value="P-loop containing nucleotide triphosphate hydrolases"/>
    <property type="match status" value="1"/>
</dbReference>
<dbReference type="Pfam" id="PF13614">
    <property type="entry name" value="AAA_31"/>
    <property type="match status" value="1"/>
</dbReference>
<dbReference type="PANTHER" id="PTHR13696:SF52">
    <property type="entry name" value="PARA FAMILY PROTEIN CT_582"/>
    <property type="match status" value="1"/>
</dbReference>
<evidence type="ECO:0000259" key="1">
    <source>
        <dbReference type="Pfam" id="PF13614"/>
    </source>
</evidence>
<gene>
    <name evidence="2" type="ORF">COT81_02785</name>
</gene>
<dbReference type="FunFam" id="3.40.50.300:FF:000285">
    <property type="entry name" value="Sporulation initiation inhibitor Soj"/>
    <property type="match status" value="1"/>
</dbReference>